<evidence type="ECO:0000256" key="1">
    <source>
        <dbReference type="SAM" id="MobiDB-lite"/>
    </source>
</evidence>
<reference evidence="3" key="1">
    <citation type="submission" date="2018-10" db="EMBL/GenBank/DDBJ databases">
        <title>Genomic Encyclopedia of Archaeal and Bacterial Type Strains, Phase II (KMG-II): from individual species to whole genera.</title>
        <authorList>
            <person name="Goeker M."/>
        </authorList>
    </citation>
    <scope>NUCLEOTIDE SEQUENCE [LARGE SCALE GENOMIC DNA]</scope>
    <source>
        <strain evidence="3">DSM 2944</strain>
    </source>
</reference>
<dbReference type="RefSeq" id="WP_147427531.1">
    <property type="nucleotide sequence ID" value="NZ_RBLI01000001.1"/>
</dbReference>
<dbReference type="EMBL" id="RBLI01000001">
    <property type="protein sequence ID" value="RKS51182.1"/>
    <property type="molecule type" value="Genomic_DNA"/>
</dbReference>
<keyword evidence="2" id="KW-0812">Transmembrane</keyword>
<feature type="compositionally biased region" description="Basic and acidic residues" evidence="1">
    <location>
        <begin position="404"/>
        <end position="416"/>
    </location>
</feature>
<feature type="transmembrane region" description="Helical" evidence="2">
    <location>
        <begin position="94"/>
        <end position="117"/>
    </location>
</feature>
<keyword evidence="2" id="KW-0472">Membrane</keyword>
<feature type="region of interest" description="Disordered" evidence="1">
    <location>
        <begin position="403"/>
        <end position="436"/>
    </location>
</feature>
<gene>
    <name evidence="3" type="ORF">BDE18_0413</name>
</gene>
<evidence type="ECO:0000313" key="3">
    <source>
        <dbReference type="EMBL" id="RKS51182.1"/>
    </source>
</evidence>
<proteinExistence type="predicted"/>
<sequence length="702" mass="72768">MAEAEAGLELPIGLTEQKFLQQLARIEARAIKSAKTAEQAFVKSNSGIARSTSGMSNQVRGQLQNVSFQLQDVIVQIQGGTSASRALAQQMPQLLGGFGALGAALGLVAGLGIPFVASLINMEEEAVDLDKAVKGLVEGLEILREAQQNAAMPIDQLIEKYGALADEMGRVFQNQLAIARQELEAMGASIEKAIGATADLTDMVTRFDSLKQAVDAGVISHDEYIRLLRDLEQQFGFTAAQALQYQNLMDGVSSAQGPEQQAQAWLAVHDWLEANRASLLEQGVAVDDLIRQTNDLAAGYGDAHKAAADATGAAEAGAVATDTWAAAAANLAANMDGAAAAAGRAAAAVGAAIAAQNKAAGLGGVGALDPFSASSGRVLTATAGGMNIPQQTDFDRQWQAQVKAQEEAAKAAERAAARRSGGGRKRGGGGRGKEPVDIFESAARDIQQLERQIELLGKSNREVATAEARWAMLDAAKKAGIPVNDEMNARIEAQAAQVGHLTAELEKAELAQEQFDQAVDGIADAFAGALVAGESLRDGLAQVFKQIAADIINSGIRNALMGQFGGGGGFWGGLVQSFFGGGQQVVGSDALSSALRGISGFRANGGGVQAGSVYGVGEKGPELFVPSVNGAVLNVAQAQAALRGATKGGGSVNATFAPNISIAPGVTQAELATTMAAARQEYERNFLPMLQKHMPSYNERYT</sequence>
<keyword evidence="4" id="KW-1185">Reference proteome</keyword>
<comment type="caution">
    <text evidence="3">The sequence shown here is derived from an EMBL/GenBank/DDBJ whole genome shotgun (WGS) entry which is preliminary data.</text>
</comment>
<organism evidence="3 4">
    <name type="scientific">Paracoccus pantotrophus</name>
    <name type="common">Thiosphaera pantotropha</name>
    <dbReference type="NCBI Taxonomy" id="82367"/>
    <lineage>
        <taxon>Bacteria</taxon>
        <taxon>Pseudomonadati</taxon>
        <taxon>Pseudomonadota</taxon>
        <taxon>Alphaproteobacteria</taxon>
        <taxon>Rhodobacterales</taxon>
        <taxon>Paracoccaceae</taxon>
        <taxon>Paracoccus</taxon>
    </lineage>
</organism>
<dbReference type="Proteomes" id="UP000273626">
    <property type="component" value="Unassembled WGS sequence"/>
</dbReference>
<protein>
    <submittedName>
        <fullName evidence="3">Uncharacterized protein</fullName>
    </submittedName>
</protein>
<accession>A0ABX9SEQ6</accession>
<evidence type="ECO:0000256" key="2">
    <source>
        <dbReference type="SAM" id="Phobius"/>
    </source>
</evidence>
<evidence type="ECO:0000313" key="4">
    <source>
        <dbReference type="Proteomes" id="UP000273626"/>
    </source>
</evidence>
<keyword evidence="2" id="KW-1133">Transmembrane helix</keyword>
<name>A0ABX9SEQ6_PARPN</name>